<dbReference type="EMBL" id="MHRQ01000017">
    <property type="protein sequence ID" value="OHA26689.1"/>
    <property type="molecule type" value="Genomic_DNA"/>
</dbReference>
<dbReference type="AlphaFoldDB" id="A0A1G2MTV6"/>
<keyword evidence="1" id="KW-1133">Transmembrane helix</keyword>
<sequence>MSTFLHFSDILYLPISKPDAVNLRKVIAKKQTSSFNLMFVLRITIIPEVLLTTTFYFRFVASGAFRHAVCATMCVGFNMGDRLLATNIALVATRRPFTFLAIHRFKIF</sequence>
<comment type="caution">
    <text evidence="2">The sequence shown here is derived from an EMBL/GenBank/DDBJ whole genome shotgun (WGS) entry which is preliminary data.</text>
</comment>
<protein>
    <submittedName>
        <fullName evidence="2">Uncharacterized protein</fullName>
    </submittedName>
</protein>
<accession>A0A1G2MTV6</accession>
<organism evidence="2 3">
    <name type="scientific">Candidatus Taylorbacteria bacterium RIFCSPHIGHO2_02_FULL_46_13</name>
    <dbReference type="NCBI Taxonomy" id="1802312"/>
    <lineage>
        <taxon>Bacteria</taxon>
        <taxon>Candidatus Tayloriibacteriota</taxon>
    </lineage>
</organism>
<dbReference type="STRING" id="1802312.A3C06_00020"/>
<name>A0A1G2MTV6_9BACT</name>
<proteinExistence type="predicted"/>
<dbReference type="Proteomes" id="UP000177565">
    <property type="component" value="Unassembled WGS sequence"/>
</dbReference>
<keyword evidence="1" id="KW-0472">Membrane</keyword>
<evidence type="ECO:0000256" key="1">
    <source>
        <dbReference type="SAM" id="Phobius"/>
    </source>
</evidence>
<evidence type="ECO:0000313" key="2">
    <source>
        <dbReference type="EMBL" id="OHA26689.1"/>
    </source>
</evidence>
<keyword evidence="1" id="KW-0812">Transmembrane</keyword>
<reference evidence="2 3" key="1">
    <citation type="journal article" date="2016" name="Nat. Commun.">
        <title>Thousands of microbial genomes shed light on interconnected biogeochemical processes in an aquifer system.</title>
        <authorList>
            <person name="Anantharaman K."/>
            <person name="Brown C.T."/>
            <person name="Hug L.A."/>
            <person name="Sharon I."/>
            <person name="Castelle C.J."/>
            <person name="Probst A.J."/>
            <person name="Thomas B.C."/>
            <person name="Singh A."/>
            <person name="Wilkins M.J."/>
            <person name="Karaoz U."/>
            <person name="Brodie E.L."/>
            <person name="Williams K.H."/>
            <person name="Hubbard S.S."/>
            <person name="Banfield J.F."/>
        </authorList>
    </citation>
    <scope>NUCLEOTIDE SEQUENCE [LARGE SCALE GENOMIC DNA]</scope>
</reference>
<gene>
    <name evidence="2" type="ORF">A3C06_00020</name>
</gene>
<evidence type="ECO:0000313" key="3">
    <source>
        <dbReference type="Proteomes" id="UP000177565"/>
    </source>
</evidence>
<feature type="transmembrane region" description="Helical" evidence="1">
    <location>
        <begin position="39"/>
        <end position="57"/>
    </location>
</feature>